<dbReference type="EMBL" id="JH159153">
    <property type="protein sequence ID" value="EGZ19677.1"/>
    <property type="molecule type" value="Genomic_DNA"/>
</dbReference>
<dbReference type="Pfam" id="PF01756">
    <property type="entry name" value="ACOX"/>
    <property type="match status" value="1"/>
</dbReference>
<dbReference type="GO" id="GO:0003997">
    <property type="term" value="F:acyl-CoA oxidase activity"/>
    <property type="evidence" value="ECO:0007669"/>
    <property type="project" value="UniProtKB-EC"/>
</dbReference>
<feature type="binding site" evidence="13">
    <location>
        <position position="238"/>
    </location>
    <ligand>
        <name>FAD</name>
        <dbReference type="ChEBI" id="CHEBI:57692"/>
    </ligand>
</feature>
<dbReference type="FunFam" id="1.20.140.10:FF:000015">
    <property type="entry name" value="Acyl-coenzyme A oxidase"/>
    <property type="match status" value="1"/>
</dbReference>
<evidence type="ECO:0000256" key="8">
    <source>
        <dbReference type="ARBA" id="ARBA00023002"/>
    </source>
</evidence>
<sequence>MAMLDKRASLPLQLEVSMTSKHVKVAPPCSASSRSLHCTTYPLTPSINSNLRSTMAMELKDLAPLLLQRERESSQEIDVELLTNTLRGGHAANVRRKNAEAAISQHVELSKRDAAFQNHSQRYNTALEKTFHYVKLIQSSKVDSDDQQIMYDAIGEKLPIQVHRSMFIPTLENQADDEQQAHWLPLANSYRILGAYAQTELGHGSNVQGLETTAAYDKNAQEFIINSPTLTSRKWWPGGLGKTATHAVVHAQLRIDGEHKGVQAFIVPLRSLKDHKPLRGVEVGDIGPKVGFNSLDNGYAVFHNVRVPRRNMLMRYAKVLPNGTFIKPPSSKLVYLTMTQIRAYLILKLGLALGAATTITTRFSAVRVQGRKANGKELELTRENPVLDYQNQQHALLPLVALSYAANFAGRSMVDMHDKVLAMVTSGKADFAAQSSELHAISSGLKGWLADRVNDGIEHCRRLCGGHGFLQSSNLAHIFAETVGSCTYEGTADVLVQQHARYLLKELGSWKPSNAEGPTAFLSRSDFYSDPKLRCSASNAAEFGSFKVLIEAFEVRAARSVRKLAHAMKASGNNANACMMLMTAASTHHTELLLLKLFISGVSLLPVGSTKAAVTQLCQLFGVWLLVNGLGDFRHDDYISSSQADLAHQQLASLLPLVRRNVVRLTDGWDFSDFELNSTLGRFDGDIYRALVEHAEREPLNASQVPEGYDKYLRPLIKSAL</sequence>
<keyword evidence="6 11" id="KW-0274">FAD</keyword>
<evidence type="ECO:0000256" key="13">
    <source>
        <dbReference type="PIRSR" id="PIRSR000168-2"/>
    </source>
</evidence>
<dbReference type="InterPro" id="IPR009100">
    <property type="entry name" value="AcylCoA_DH/oxidase_NM_dom_sf"/>
</dbReference>
<dbReference type="GO" id="GO:0005777">
    <property type="term" value="C:peroxisome"/>
    <property type="evidence" value="ECO:0007669"/>
    <property type="project" value="UniProtKB-SubCell"/>
</dbReference>
<dbReference type="InParanoid" id="G4Z822"/>
<dbReference type="GeneID" id="20649571"/>
<dbReference type="SUPFAM" id="SSF56645">
    <property type="entry name" value="Acyl-CoA dehydrogenase NM domain-like"/>
    <property type="match status" value="1"/>
</dbReference>
<dbReference type="FunFam" id="2.40.110.10:FF:000003">
    <property type="entry name" value="Acyl-coenzyme A oxidase"/>
    <property type="match status" value="1"/>
</dbReference>
<feature type="domain" description="Acyl-CoA oxidase/dehydrogenase middle" evidence="15">
    <location>
        <begin position="195"/>
        <end position="305"/>
    </location>
</feature>
<dbReference type="GO" id="GO:0055088">
    <property type="term" value="P:lipid homeostasis"/>
    <property type="evidence" value="ECO:0007669"/>
    <property type="project" value="TreeGrafter"/>
</dbReference>
<dbReference type="Gene3D" id="2.40.110.10">
    <property type="entry name" value="Butyryl-CoA Dehydrogenase, subunit A, domain 2"/>
    <property type="match status" value="1"/>
</dbReference>
<keyword evidence="7" id="KW-0276">Fatty acid metabolism</keyword>
<evidence type="ECO:0000259" key="14">
    <source>
        <dbReference type="Pfam" id="PF01756"/>
    </source>
</evidence>
<dbReference type="RefSeq" id="XP_009522394.1">
    <property type="nucleotide sequence ID" value="XM_009524099.1"/>
</dbReference>
<keyword evidence="10" id="KW-0576">Peroxisome</keyword>
<protein>
    <recommendedName>
        <fullName evidence="11">Acyl-coenzyme A oxidase</fullName>
    </recommendedName>
</protein>
<dbReference type="FunFam" id="1.10.540.10:FF:000006">
    <property type="entry name" value="Acyl-coenzyme A oxidase"/>
    <property type="match status" value="1"/>
</dbReference>
<dbReference type="Proteomes" id="UP000002640">
    <property type="component" value="Unassembled WGS sequence"/>
</dbReference>
<dbReference type="GO" id="GO:0071949">
    <property type="term" value="F:FAD binding"/>
    <property type="evidence" value="ECO:0007669"/>
    <property type="project" value="InterPro"/>
</dbReference>
<dbReference type="GO" id="GO:0005504">
    <property type="term" value="F:fatty acid binding"/>
    <property type="evidence" value="ECO:0007669"/>
    <property type="project" value="TreeGrafter"/>
</dbReference>
<name>G4Z822_PHYSP</name>
<feature type="domain" description="Acyl-CoA oxidase C-alpha1" evidence="17">
    <location>
        <begin position="335"/>
        <end position="504"/>
    </location>
</feature>
<keyword evidence="19" id="KW-1185">Reference proteome</keyword>
<comment type="catalytic activity">
    <reaction evidence="1">
        <text>a 2,3-saturated acyl-CoA + O2 = a (2E)-enoyl-CoA + H2O2</text>
        <dbReference type="Rhea" id="RHEA:38959"/>
        <dbReference type="ChEBI" id="CHEBI:15379"/>
        <dbReference type="ChEBI" id="CHEBI:16240"/>
        <dbReference type="ChEBI" id="CHEBI:58856"/>
        <dbReference type="ChEBI" id="CHEBI:65111"/>
        <dbReference type="EC" id="1.3.3.6"/>
    </reaction>
</comment>
<dbReference type="PANTHER" id="PTHR10909:SF250">
    <property type="entry name" value="PEROXISOMAL ACYL-COENZYME A OXIDASE 1"/>
    <property type="match status" value="1"/>
</dbReference>
<dbReference type="PANTHER" id="PTHR10909">
    <property type="entry name" value="ELECTRON TRANSPORT OXIDOREDUCTASE"/>
    <property type="match status" value="1"/>
</dbReference>
<feature type="active site" description="Proton acceptor" evidence="12">
    <location>
        <position position="489"/>
    </location>
</feature>
<comment type="similarity">
    <text evidence="4 11">Belongs to the acyl-CoA oxidase family.</text>
</comment>
<dbReference type="InterPro" id="IPR012258">
    <property type="entry name" value="Acyl-CoA_oxidase"/>
</dbReference>
<proteinExistence type="inferred from homology"/>
<dbReference type="Pfam" id="PF14749">
    <property type="entry name" value="Acyl-CoA_ox_N"/>
    <property type="match status" value="1"/>
</dbReference>
<evidence type="ECO:0000313" key="19">
    <source>
        <dbReference type="Proteomes" id="UP000002640"/>
    </source>
</evidence>
<dbReference type="Pfam" id="PF02770">
    <property type="entry name" value="Acyl-CoA_dh_M"/>
    <property type="match status" value="1"/>
</dbReference>
<dbReference type="PIRSF" id="PIRSF000168">
    <property type="entry name" value="Acyl-CoA_oxidase"/>
    <property type="match status" value="1"/>
</dbReference>
<evidence type="ECO:0000256" key="9">
    <source>
        <dbReference type="ARBA" id="ARBA00023098"/>
    </source>
</evidence>
<evidence type="ECO:0000259" key="15">
    <source>
        <dbReference type="Pfam" id="PF02770"/>
    </source>
</evidence>
<evidence type="ECO:0000256" key="12">
    <source>
        <dbReference type="PIRSR" id="PIRSR000168-1"/>
    </source>
</evidence>
<keyword evidence="9" id="KW-0443">Lipid metabolism</keyword>
<dbReference type="InterPro" id="IPR046373">
    <property type="entry name" value="Acyl-CoA_Oxase/DH_mid-dom_sf"/>
</dbReference>
<evidence type="ECO:0000256" key="5">
    <source>
        <dbReference type="ARBA" id="ARBA00022630"/>
    </source>
</evidence>
<dbReference type="STRING" id="1094619.G4Z822"/>
<evidence type="ECO:0000256" key="1">
    <source>
        <dbReference type="ARBA" id="ARBA00001201"/>
    </source>
</evidence>
<evidence type="ECO:0000256" key="6">
    <source>
        <dbReference type="ARBA" id="ARBA00022827"/>
    </source>
</evidence>
<gene>
    <name evidence="18" type="ORF">PHYSODRAFT_354226</name>
</gene>
<dbReference type="InterPro" id="IPR055060">
    <property type="entry name" value="ACOX_C_alpha1"/>
</dbReference>
<dbReference type="SUPFAM" id="SSF47203">
    <property type="entry name" value="Acyl-CoA dehydrogenase C-terminal domain-like"/>
    <property type="match status" value="2"/>
</dbReference>
<evidence type="ECO:0000256" key="3">
    <source>
        <dbReference type="ARBA" id="ARBA00004275"/>
    </source>
</evidence>
<dbReference type="AlphaFoldDB" id="G4Z822"/>
<organism evidence="18 19">
    <name type="scientific">Phytophthora sojae (strain P6497)</name>
    <name type="common">Soybean stem and root rot agent</name>
    <name type="synonym">Phytophthora megasperma f. sp. glycines</name>
    <dbReference type="NCBI Taxonomy" id="1094619"/>
    <lineage>
        <taxon>Eukaryota</taxon>
        <taxon>Sar</taxon>
        <taxon>Stramenopiles</taxon>
        <taxon>Oomycota</taxon>
        <taxon>Peronosporomycetes</taxon>
        <taxon>Peronosporales</taxon>
        <taxon>Peronosporaceae</taxon>
        <taxon>Phytophthora</taxon>
    </lineage>
</organism>
<feature type="domain" description="Acyl-coenzyme A oxidase N-terminal" evidence="16">
    <location>
        <begin position="78"/>
        <end position="192"/>
    </location>
</feature>
<dbReference type="GO" id="GO:0033540">
    <property type="term" value="P:fatty acid beta-oxidation using acyl-CoA oxidase"/>
    <property type="evidence" value="ECO:0007669"/>
    <property type="project" value="TreeGrafter"/>
</dbReference>
<dbReference type="InterPro" id="IPR029320">
    <property type="entry name" value="Acyl-CoA_ox_N"/>
</dbReference>
<keyword evidence="5 11" id="KW-0285">Flavoprotein</keyword>
<evidence type="ECO:0000259" key="16">
    <source>
        <dbReference type="Pfam" id="PF14749"/>
    </source>
</evidence>
<evidence type="ECO:0000259" key="17">
    <source>
        <dbReference type="Pfam" id="PF22924"/>
    </source>
</evidence>
<reference evidence="18 19" key="1">
    <citation type="journal article" date="2006" name="Science">
        <title>Phytophthora genome sequences uncover evolutionary origins and mechanisms of pathogenesis.</title>
        <authorList>
            <person name="Tyler B.M."/>
            <person name="Tripathy S."/>
            <person name="Zhang X."/>
            <person name="Dehal P."/>
            <person name="Jiang R.H."/>
            <person name="Aerts A."/>
            <person name="Arredondo F.D."/>
            <person name="Baxter L."/>
            <person name="Bensasson D."/>
            <person name="Beynon J.L."/>
            <person name="Chapman J."/>
            <person name="Damasceno C.M."/>
            <person name="Dorrance A.E."/>
            <person name="Dou D."/>
            <person name="Dickerman A.W."/>
            <person name="Dubchak I.L."/>
            <person name="Garbelotto M."/>
            <person name="Gijzen M."/>
            <person name="Gordon S.G."/>
            <person name="Govers F."/>
            <person name="Grunwald N.J."/>
            <person name="Huang W."/>
            <person name="Ivors K.L."/>
            <person name="Jones R.W."/>
            <person name="Kamoun S."/>
            <person name="Krampis K."/>
            <person name="Lamour K.H."/>
            <person name="Lee M.K."/>
            <person name="McDonald W.H."/>
            <person name="Medina M."/>
            <person name="Meijer H.J."/>
            <person name="Nordberg E.K."/>
            <person name="Maclean D.J."/>
            <person name="Ospina-Giraldo M.D."/>
            <person name="Morris P.F."/>
            <person name="Phuntumart V."/>
            <person name="Putnam N.H."/>
            <person name="Rash S."/>
            <person name="Rose J.K."/>
            <person name="Sakihama Y."/>
            <person name="Salamov A.A."/>
            <person name="Savidor A."/>
            <person name="Scheuring C.F."/>
            <person name="Smith B.M."/>
            <person name="Sobral B.W."/>
            <person name="Terry A."/>
            <person name="Torto-Alalibo T.A."/>
            <person name="Win J."/>
            <person name="Xu Z."/>
            <person name="Zhang H."/>
            <person name="Grigoriev I.V."/>
            <person name="Rokhsar D.S."/>
            <person name="Boore J.L."/>
        </authorList>
    </citation>
    <scope>NUCLEOTIDE SEQUENCE [LARGE SCALE GENOMIC DNA]</scope>
    <source>
        <strain evidence="18 19">P6497</strain>
    </source>
</reference>
<feature type="domain" description="Acyl-CoA oxidase C-terminal" evidence="14">
    <location>
        <begin position="546"/>
        <end position="718"/>
    </location>
</feature>
<evidence type="ECO:0000256" key="4">
    <source>
        <dbReference type="ARBA" id="ARBA00006288"/>
    </source>
</evidence>
<evidence type="ECO:0000313" key="18">
    <source>
        <dbReference type="EMBL" id="EGZ19677.1"/>
    </source>
</evidence>
<dbReference type="Pfam" id="PF22924">
    <property type="entry name" value="ACOX_C_alpha1"/>
    <property type="match status" value="1"/>
</dbReference>
<dbReference type="OMA" id="WNMYNVL"/>
<dbReference type="InterPro" id="IPR006091">
    <property type="entry name" value="Acyl-CoA_Oxase/DH_mid-dom"/>
</dbReference>
<comment type="subcellular location">
    <subcellularLocation>
        <location evidence="3">Peroxisome</location>
    </subcellularLocation>
</comment>
<dbReference type="SMR" id="G4Z822"/>
<dbReference type="FunFam" id="1.20.140.10:FF:000013">
    <property type="entry name" value="Acyl-coenzyme A oxidase"/>
    <property type="match status" value="1"/>
</dbReference>
<dbReference type="Gene3D" id="1.20.140.10">
    <property type="entry name" value="Butyryl-CoA Dehydrogenase, subunit A, domain 3"/>
    <property type="match status" value="2"/>
</dbReference>
<accession>G4Z822</accession>
<dbReference type="Gene3D" id="1.10.540.10">
    <property type="entry name" value="Acyl-CoA dehydrogenase/oxidase, N-terminal domain"/>
    <property type="match status" value="1"/>
</dbReference>
<comment type="cofactor">
    <cofactor evidence="2">
        <name>FAD</name>
        <dbReference type="ChEBI" id="CHEBI:57692"/>
    </cofactor>
</comment>
<keyword evidence="8" id="KW-0560">Oxidoreductase</keyword>
<dbReference type="InterPro" id="IPR037069">
    <property type="entry name" value="AcylCoA_DH/ox_N_sf"/>
</dbReference>
<evidence type="ECO:0000256" key="10">
    <source>
        <dbReference type="ARBA" id="ARBA00023140"/>
    </source>
</evidence>
<evidence type="ECO:0000256" key="2">
    <source>
        <dbReference type="ARBA" id="ARBA00001974"/>
    </source>
</evidence>
<feature type="binding site" evidence="13">
    <location>
        <position position="199"/>
    </location>
    <ligand>
        <name>FAD</name>
        <dbReference type="ChEBI" id="CHEBI:57692"/>
    </ligand>
</feature>
<dbReference type="InterPro" id="IPR002655">
    <property type="entry name" value="Acyl-CoA_oxidase_C"/>
</dbReference>
<evidence type="ECO:0000256" key="11">
    <source>
        <dbReference type="PIRNR" id="PIRNR000168"/>
    </source>
</evidence>
<dbReference type="KEGG" id="psoj:PHYSODRAFT_354226"/>
<dbReference type="InterPro" id="IPR036250">
    <property type="entry name" value="AcylCo_DH-like_C"/>
</dbReference>
<evidence type="ECO:0000256" key="7">
    <source>
        <dbReference type="ARBA" id="ARBA00022832"/>
    </source>
</evidence>